<dbReference type="InterPro" id="IPR001611">
    <property type="entry name" value="Leu-rich_rpt"/>
</dbReference>
<dbReference type="Proteomes" id="UP000694843">
    <property type="component" value="Unplaced"/>
</dbReference>
<dbReference type="KEGG" id="hazt:108681982"/>
<evidence type="ECO:0000256" key="2">
    <source>
        <dbReference type="ARBA" id="ARBA00022737"/>
    </source>
</evidence>
<evidence type="ECO:0000256" key="1">
    <source>
        <dbReference type="ARBA" id="ARBA00022614"/>
    </source>
</evidence>
<accession>A0A8B7PK55</accession>
<dbReference type="InterPro" id="IPR032675">
    <property type="entry name" value="LRR_dom_sf"/>
</dbReference>
<dbReference type="GeneID" id="108681982"/>
<dbReference type="SUPFAM" id="SSF52058">
    <property type="entry name" value="L domain-like"/>
    <property type="match status" value="1"/>
</dbReference>
<keyword evidence="6" id="KW-1185">Reference proteome</keyword>
<evidence type="ECO:0000256" key="4">
    <source>
        <dbReference type="SAM" id="Phobius"/>
    </source>
</evidence>
<feature type="chain" id="PRO_5034413233" evidence="5">
    <location>
        <begin position="31"/>
        <end position="731"/>
    </location>
</feature>
<dbReference type="AlphaFoldDB" id="A0A8B7PK55"/>
<keyword evidence="4" id="KW-1133">Transmembrane helix</keyword>
<sequence length="731" mass="80392">MARFFSGLSPPKQLLTSFVLLLLCAGQTLSVKEDRQCPGVCRCSTNEHGKQRTLCETGGLVDLIPVAQIAPNTQVLIVMGSEHLPNNLSLGPIFKELKDLEEIHLTWSGIPSVGEHSFWGMNKLKVLNISHNSLTSIVDTNFRGANSLLRLDLSHNEIESVPSAVFRHIKYLRYLSLSSNIIPKLVPRIFFGLSRLREMDLSYNPLGDLQPELFSDVPVLEKFSCAGCGLMSISGSLLSMMSHLTYLNLQNNRLTQIPHKISLLPSLNVLLLDGNHISFVETAAISGSPMNELYLSNNHIVRVESQAFANSSISILDLSYNRLSSIAPENFDNSIDQISDLRLSGNSLRIEDLLEILPMAENLRRLSLGDIGLTLVPAGLMLHSYSLHYLNMSANYLSVLPYDLFTSSPNLVELDISFNDFRGLSEEVLTAIGRAKKLRRIGLKGNPWYCDQCHITPLMRWLQNSPDQESNCDDPRVWSCLTCVGPKTFMGVSPSLLPEGDLPECARLGEIADSVNSHAPGRSIVPSSFSDNPADPQSPLNRKTLQNFTTIFKEKLPIFVICLCTFIGVILCVVISGVIFYSRHSAFYYTNEKELENTSYFVSSETLKSPRWRTSRSNGKNGCSDALGNGSNALGTGYNGYEVFNGPGNGSYTSNNLHRPTRNNNTKIPERPAVQQDTVAIATIEELADIAGSSELVDSRWPSSSLPPPPPPLAAATGITILESEPRPGKA</sequence>
<keyword evidence="5" id="KW-0732">Signal</keyword>
<keyword evidence="2" id="KW-0677">Repeat</keyword>
<evidence type="ECO:0000256" key="5">
    <source>
        <dbReference type="SAM" id="SignalP"/>
    </source>
</evidence>
<reference evidence="7" key="1">
    <citation type="submission" date="2025-08" db="UniProtKB">
        <authorList>
            <consortium name="RefSeq"/>
        </authorList>
    </citation>
    <scope>IDENTIFICATION</scope>
    <source>
        <tissue evidence="7">Whole organism</tissue>
    </source>
</reference>
<protein>
    <submittedName>
        <fullName evidence="7">Insulin-like growth factor-binding protein complex acid labile subunit</fullName>
    </submittedName>
</protein>
<name>A0A8B7PK55_HYAAZ</name>
<keyword evidence="4" id="KW-0472">Membrane</keyword>
<dbReference type="PROSITE" id="PS51450">
    <property type="entry name" value="LRR"/>
    <property type="match status" value="4"/>
</dbReference>
<dbReference type="Pfam" id="PF00560">
    <property type="entry name" value="LRR_1"/>
    <property type="match status" value="1"/>
</dbReference>
<dbReference type="InterPro" id="IPR003591">
    <property type="entry name" value="Leu-rich_rpt_typical-subtyp"/>
</dbReference>
<dbReference type="Gene3D" id="3.80.10.10">
    <property type="entry name" value="Ribonuclease Inhibitor"/>
    <property type="match status" value="3"/>
</dbReference>
<evidence type="ECO:0000313" key="6">
    <source>
        <dbReference type="Proteomes" id="UP000694843"/>
    </source>
</evidence>
<proteinExistence type="predicted"/>
<dbReference type="SMART" id="SM00369">
    <property type="entry name" value="LRR_TYP"/>
    <property type="match status" value="10"/>
</dbReference>
<feature type="region of interest" description="Disordered" evidence="3">
    <location>
        <begin position="695"/>
        <end position="731"/>
    </location>
</feature>
<keyword evidence="4" id="KW-0812">Transmembrane</keyword>
<organism evidence="6 7">
    <name type="scientific">Hyalella azteca</name>
    <name type="common">Amphipod</name>
    <dbReference type="NCBI Taxonomy" id="294128"/>
    <lineage>
        <taxon>Eukaryota</taxon>
        <taxon>Metazoa</taxon>
        <taxon>Ecdysozoa</taxon>
        <taxon>Arthropoda</taxon>
        <taxon>Crustacea</taxon>
        <taxon>Multicrustacea</taxon>
        <taxon>Malacostraca</taxon>
        <taxon>Eumalacostraca</taxon>
        <taxon>Peracarida</taxon>
        <taxon>Amphipoda</taxon>
        <taxon>Senticaudata</taxon>
        <taxon>Talitrida</taxon>
        <taxon>Talitroidea</taxon>
        <taxon>Hyalellidae</taxon>
        <taxon>Hyalella</taxon>
    </lineage>
</organism>
<dbReference type="OMA" id="CHITPLM"/>
<feature type="transmembrane region" description="Helical" evidence="4">
    <location>
        <begin position="556"/>
        <end position="581"/>
    </location>
</feature>
<feature type="signal peptide" evidence="5">
    <location>
        <begin position="1"/>
        <end position="30"/>
    </location>
</feature>
<dbReference type="OrthoDB" id="9229163at2759"/>
<evidence type="ECO:0000313" key="7">
    <source>
        <dbReference type="RefSeq" id="XP_018026558.1"/>
    </source>
</evidence>
<dbReference type="RefSeq" id="XP_018026558.1">
    <property type="nucleotide sequence ID" value="XM_018171069.2"/>
</dbReference>
<dbReference type="Pfam" id="PF13855">
    <property type="entry name" value="LRR_8"/>
    <property type="match status" value="4"/>
</dbReference>
<gene>
    <name evidence="7" type="primary">LOC108681982</name>
</gene>
<dbReference type="SMART" id="SM00364">
    <property type="entry name" value="LRR_BAC"/>
    <property type="match status" value="7"/>
</dbReference>
<dbReference type="PANTHER" id="PTHR24366:SF57">
    <property type="entry name" value="LEUCINE RICH REPEAT, IG-LIKE AND TRANSMEMBRANE DOMAINS 3"/>
    <property type="match status" value="1"/>
</dbReference>
<evidence type="ECO:0000256" key="3">
    <source>
        <dbReference type="SAM" id="MobiDB-lite"/>
    </source>
</evidence>
<keyword evidence="1" id="KW-0433">Leucine-rich repeat</keyword>
<dbReference type="PANTHER" id="PTHR24366">
    <property type="entry name" value="IG(IMMUNOGLOBULIN) AND LRR(LEUCINE RICH REPEAT) DOMAINS"/>
    <property type="match status" value="1"/>
</dbReference>